<dbReference type="KEGG" id="bgh:BDBG_16057"/>
<dbReference type="VEuPathDB" id="FungiDB:BDBG_16057"/>
<organism evidence="1 2">
    <name type="scientific">Blastomyces gilchristii (strain SLH14081)</name>
    <name type="common">Blastomyces dermatitidis</name>
    <dbReference type="NCBI Taxonomy" id="559298"/>
    <lineage>
        <taxon>Eukaryota</taxon>
        <taxon>Fungi</taxon>
        <taxon>Dikarya</taxon>
        <taxon>Ascomycota</taxon>
        <taxon>Pezizomycotina</taxon>
        <taxon>Eurotiomycetes</taxon>
        <taxon>Eurotiomycetidae</taxon>
        <taxon>Onygenales</taxon>
        <taxon>Ajellomycetaceae</taxon>
        <taxon>Blastomyces</taxon>
    </lineage>
</organism>
<evidence type="ECO:0000313" key="2">
    <source>
        <dbReference type="Proteomes" id="UP000002038"/>
    </source>
</evidence>
<gene>
    <name evidence="1" type="ORF">BDBG_16057</name>
</gene>
<name>A0A179U615_BLAGS</name>
<dbReference type="GeneID" id="42528305"/>
<dbReference type="AlphaFoldDB" id="A0A179U615"/>
<keyword evidence="2" id="KW-1185">Reference proteome</keyword>
<proteinExistence type="predicted"/>
<dbReference type="EMBL" id="GG657448">
    <property type="protein sequence ID" value="OAT03444.1"/>
    <property type="molecule type" value="Genomic_DNA"/>
</dbReference>
<dbReference type="Proteomes" id="UP000002038">
    <property type="component" value="Unassembled WGS sequence"/>
</dbReference>
<evidence type="ECO:0000313" key="1">
    <source>
        <dbReference type="EMBL" id="OAT03444.1"/>
    </source>
</evidence>
<sequence>MSSFSLASSLHLIFRPATHFISFSDQSLTSSSAVLLFAMISFQDSATTVYTLMSSFSEVCTFLTVFTSNVTIILSEDHVILTYQNSQYESYVSASVDILSAQIILK</sequence>
<dbReference type="RefSeq" id="XP_031575644.1">
    <property type="nucleotide sequence ID" value="XM_031724086.1"/>
</dbReference>
<protein>
    <submittedName>
        <fullName evidence="1">Uncharacterized protein</fullName>
    </submittedName>
</protein>
<reference evidence="2" key="1">
    <citation type="journal article" date="2015" name="PLoS Genet.">
        <title>The dynamic genome and transcriptome of the human fungal pathogen Blastomyces and close relative Emmonsia.</title>
        <authorList>
            <person name="Munoz J.F."/>
            <person name="Gauthier G.M."/>
            <person name="Desjardins C.A."/>
            <person name="Gallo J.E."/>
            <person name="Holder J."/>
            <person name="Sullivan T.D."/>
            <person name="Marty A.J."/>
            <person name="Carmen J.C."/>
            <person name="Chen Z."/>
            <person name="Ding L."/>
            <person name="Gujja S."/>
            <person name="Magrini V."/>
            <person name="Misas E."/>
            <person name="Mitreva M."/>
            <person name="Priest M."/>
            <person name="Saif S."/>
            <person name="Whiston E.A."/>
            <person name="Young S."/>
            <person name="Zeng Q."/>
            <person name="Goldman W.E."/>
            <person name="Mardis E.R."/>
            <person name="Taylor J.W."/>
            <person name="McEwen J.G."/>
            <person name="Clay O.K."/>
            <person name="Klein B.S."/>
            <person name="Cuomo C.A."/>
        </authorList>
    </citation>
    <scope>NUCLEOTIDE SEQUENCE [LARGE SCALE GENOMIC DNA]</scope>
    <source>
        <strain evidence="2">SLH14081</strain>
    </source>
</reference>
<accession>A0A179U615</accession>